<name>A0ABV4V919_9BACL</name>
<evidence type="ECO:0000259" key="2">
    <source>
        <dbReference type="Pfam" id="PF13786"/>
    </source>
</evidence>
<evidence type="ECO:0000313" key="3">
    <source>
        <dbReference type="EMBL" id="MFB0845396.1"/>
    </source>
</evidence>
<dbReference type="Gene3D" id="2.60.40.1630">
    <property type="entry name" value="bacillus anthracis domain"/>
    <property type="match status" value="1"/>
</dbReference>
<organism evidence="3 4">
    <name type="scientific">Paenibacillus oleatilyticus</name>
    <dbReference type="NCBI Taxonomy" id="2594886"/>
    <lineage>
        <taxon>Bacteria</taxon>
        <taxon>Bacillati</taxon>
        <taxon>Bacillota</taxon>
        <taxon>Bacilli</taxon>
        <taxon>Bacillales</taxon>
        <taxon>Paenibacillaceae</taxon>
        <taxon>Paenibacillus</taxon>
    </lineage>
</organism>
<proteinExistence type="predicted"/>
<keyword evidence="1" id="KW-0472">Membrane</keyword>
<protein>
    <submittedName>
        <fullName evidence="3">DUF4179 domain-containing protein</fullName>
    </submittedName>
</protein>
<feature type="transmembrane region" description="Helical" evidence="1">
    <location>
        <begin position="46"/>
        <end position="71"/>
    </location>
</feature>
<feature type="domain" description="DUF4179" evidence="2">
    <location>
        <begin position="40"/>
        <end position="126"/>
    </location>
</feature>
<dbReference type="Proteomes" id="UP001575622">
    <property type="component" value="Unassembled WGS sequence"/>
</dbReference>
<evidence type="ECO:0000256" key="1">
    <source>
        <dbReference type="SAM" id="Phobius"/>
    </source>
</evidence>
<dbReference type="InterPro" id="IPR025436">
    <property type="entry name" value="DUF4179"/>
</dbReference>
<sequence length="797" mass="89609">MTNKVREEIESIEIPRELRERSRLGIEQARRELGLRTWQSKLAKTAVIAAASVGLIVALGAATSPTFAAYVKSLFTFYKVDEGLKKAADEGFAEPVNREVTDQGITLKVKEVVNDVFRLSIVYGLEKDGKPLDTNLLFENFTPTDPEQDPYVNEYTFTDENGKELNLLQQWKKVGNDLMLYISLDEVAPGKEVKSLADIPNKLFVDFNVTLIGKTSGKWHLNVPIDLSKAKAASAIIPLNKRYESPFGFSLDFLQLRHGPSKSEMLVQVNETQKWKRSYQVDPSFHYQIKDGQGRVIAAEDFLPLNDLAIGSKNALPQFANGQGSGGKMRFWHPFLPFSDAKDLKLELTTVYTVERMAKDFSVSFDPKELTKQPLTKETEGRKLAFTARLKTEEAQERLSDGREAFKGQGWVIEADQQLGADTLDLKWALLDGQGQEMTPREHVTLLSQDEKGNYRNRTLFFFQDGAAVPDRVTMTYNRYTKANPVSWSIPLEPSSDPALPEVPRAFDMTVEDLNKPEIVAKAEKAMRELVPGELIEMYGVTELSDRWFLHLKGGDAGMAIVDKATGEPFLLRRNYPYDKLDDALRHKAEQAMQELDPGQNGWFEQGQRLKTKDQNEWIIRGERAQVVIDAVTGEVTKASQYFPKEMNAQIKAAAEQAYAALSNGKGLRIASAVRVKTPLKDVWELAGPGRRFIADIGAVTHQVTSASLTYKDDVYRDEARARTLFATPYYTAEKALETVGPEVKKLFGIDLEGYRAKVQWNGYTFTKQGAATVKAKVNAKGEFWEYRMESEQGKSD</sequence>
<dbReference type="EMBL" id="JBHDLN010000014">
    <property type="protein sequence ID" value="MFB0845396.1"/>
    <property type="molecule type" value="Genomic_DNA"/>
</dbReference>
<gene>
    <name evidence="3" type="ORF">ACEU3E_24740</name>
</gene>
<accession>A0ABV4V919</accession>
<evidence type="ECO:0000313" key="4">
    <source>
        <dbReference type="Proteomes" id="UP001575622"/>
    </source>
</evidence>
<dbReference type="RefSeq" id="WP_373955533.1">
    <property type="nucleotide sequence ID" value="NZ_JBHDLN010000014.1"/>
</dbReference>
<reference evidence="3 4" key="1">
    <citation type="submission" date="2024-09" db="EMBL/GenBank/DDBJ databases">
        <authorList>
            <person name="Makale K.P.P."/>
            <person name="Makhzoum A."/>
            <person name="Rantong G."/>
            <person name="Rahube T.O."/>
        </authorList>
    </citation>
    <scope>NUCLEOTIDE SEQUENCE [LARGE SCALE GENOMIC DNA]</scope>
    <source>
        <strain evidence="3 4">KM_D13</strain>
    </source>
</reference>
<dbReference type="Pfam" id="PF13786">
    <property type="entry name" value="DUF4179"/>
    <property type="match status" value="1"/>
</dbReference>
<keyword evidence="1" id="KW-0812">Transmembrane</keyword>
<keyword evidence="4" id="KW-1185">Reference proteome</keyword>
<keyword evidence="1" id="KW-1133">Transmembrane helix</keyword>
<comment type="caution">
    <text evidence="3">The sequence shown here is derived from an EMBL/GenBank/DDBJ whole genome shotgun (WGS) entry which is preliminary data.</text>
</comment>